<dbReference type="HAMAP" id="MF_00328">
    <property type="entry name" value="Guanylate_kinase"/>
    <property type="match status" value="1"/>
</dbReference>
<comment type="similarity">
    <text evidence="1">Belongs to the guanylate kinase family.</text>
</comment>
<dbReference type="EMBL" id="JAEUBG010000661">
    <property type="protein sequence ID" value="KAH3687720.1"/>
    <property type="molecule type" value="Genomic_DNA"/>
</dbReference>
<evidence type="ECO:0000256" key="3">
    <source>
        <dbReference type="ARBA" id="ARBA00016296"/>
    </source>
</evidence>
<evidence type="ECO:0000256" key="7">
    <source>
        <dbReference type="ARBA" id="ARBA00022840"/>
    </source>
</evidence>
<evidence type="ECO:0000256" key="4">
    <source>
        <dbReference type="ARBA" id="ARBA00022679"/>
    </source>
</evidence>
<evidence type="ECO:0000256" key="5">
    <source>
        <dbReference type="ARBA" id="ARBA00022741"/>
    </source>
</evidence>
<dbReference type="NCBIfam" id="TIGR03263">
    <property type="entry name" value="guanyl_kin"/>
    <property type="match status" value="1"/>
</dbReference>
<evidence type="ECO:0000313" key="10">
    <source>
        <dbReference type="EMBL" id="KAH3687720.1"/>
    </source>
</evidence>
<gene>
    <name evidence="10" type="ORF">WICPIJ_001304</name>
</gene>
<dbReference type="GO" id="GO:0005524">
    <property type="term" value="F:ATP binding"/>
    <property type="evidence" value="ECO:0007669"/>
    <property type="project" value="UniProtKB-KW"/>
</dbReference>
<dbReference type="GO" id="GO:0005829">
    <property type="term" value="C:cytosol"/>
    <property type="evidence" value="ECO:0007669"/>
    <property type="project" value="TreeGrafter"/>
</dbReference>
<comment type="caution">
    <text evidence="10">The sequence shown here is derived from an EMBL/GenBank/DDBJ whole genome shotgun (WGS) entry which is preliminary data.</text>
</comment>
<reference evidence="10" key="1">
    <citation type="journal article" date="2021" name="Open Biol.">
        <title>Shared evolutionary footprints suggest mitochondrial oxidative damage underlies multiple complex I losses in fungi.</title>
        <authorList>
            <person name="Schikora-Tamarit M.A."/>
            <person name="Marcet-Houben M."/>
            <person name="Nosek J."/>
            <person name="Gabaldon T."/>
        </authorList>
    </citation>
    <scope>NUCLEOTIDE SEQUENCE</scope>
    <source>
        <strain evidence="10">CBS2887</strain>
    </source>
</reference>
<dbReference type="CDD" id="cd00071">
    <property type="entry name" value="GMPK"/>
    <property type="match status" value="1"/>
</dbReference>
<dbReference type="OrthoDB" id="6334211at2759"/>
<dbReference type="PROSITE" id="PS00856">
    <property type="entry name" value="GUANYLATE_KINASE_1"/>
    <property type="match status" value="1"/>
</dbReference>
<dbReference type="InterPro" id="IPR008145">
    <property type="entry name" value="GK/Ca_channel_bsu"/>
</dbReference>
<keyword evidence="7" id="KW-0067">ATP-binding</keyword>
<dbReference type="Proteomes" id="UP000774326">
    <property type="component" value="Unassembled WGS sequence"/>
</dbReference>
<organism evidence="10 11">
    <name type="scientific">Wickerhamomyces pijperi</name>
    <name type="common">Yeast</name>
    <name type="synonym">Pichia pijperi</name>
    <dbReference type="NCBI Taxonomy" id="599730"/>
    <lineage>
        <taxon>Eukaryota</taxon>
        <taxon>Fungi</taxon>
        <taxon>Dikarya</taxon>
        <taxon>Ascomycota</taxon>
        <taxon>Saccharomycotina</taxon>
        <taxon>Saccharomycetes</taxon>
        <taxon>Phaffomycetales</taxon>
        <taxon>Wickerhamomycetaceae</taxon>
        <taxon>Wickerhamomyces</taxon>
    </lineage>
</organism>
<accession>A0A9P8QDL3</accession>
<dbReference type="InterPro" id="IPR017665">
    <property type="entry name" value="Guanylate_kinase"/>
</dbReference>
<dbReference type="EC" id="2.7.4.8" evidence="2"/>
<dbReference type="PANTHER" id="PTHR23117:SF13">
    <property type="entry name" value="GUANYLATE KINASE"/>
    <property type="match status" value="1"/>
</dbReference>
<dbReference type="InterPro" id="IPR027417">
    <property type="entry name" value="P-loop_NTPase"/>
</dbReference>
<keyword evidence="5" id="KW-0547">Nucleotide-binding</keyword>
<dbReference type="Pfam" id="PF00625">
    <property type="entry name" value="Guanylate_kin"/>
    <property type="match status" value="1"/>
</dbReference>
<dbReference type="FunFam" id="3.40.50.300:FF:000776">
    <property type="entry name" value="Guanylate kinase 2"/>
    <property type="match status" value="1"/>
</dbReference>
<feature type="domain" description="Guanylate kinase-like" evidence="9">
    <location>
        <begin position="58"/>
        <end position="239"/>
    </location>
</feature>
<evidence type="ECO:0000256" key="8">
    <source>
        <dbReference type="ARBA" id="ARBA00030128"/>
    </source>
</evidence>
<dbReference type="InterPro" id="IPR008144">
    <property type="entry name" value="Guanylate_kin-like_dom"/>
</dbReference>
<reference evidence="10" key="2">
    <citation type="submission" date="2021-01" db="EMBL/GenBank/DDBJ databases">
        <authorList>
            <person name="Schikora-Tamarit M.A."/>
        </authorList>
    </citation>
    <scope>NUCLEOTIDE SEQUENCE</scope>
    <source>
        <strain evidence="10">CBS2887</strain>
    </source>
</reference>
<evidence type="ECO:0000256" key="1">
    <source>
        <dbReference type="ARBA" id="ARBA00005790"/>
    </source>
</evidence>
<dbReference type="PROSITE" id="PS50052">
    <property type="entry name" value="GUANYLATE_KINASE_2"/>
    <property type="match status" value="1"/>
</dbReference>
<keyword evidence="4" id="KW-0808">Transferase</keyword>
<evidence type="ECO:0000256" key="2">
    <source>
        <dbReference type="ARBA" id="ARBA00012961"/>
    </source>
</evidence>
<dbReference type="GO" id="GO:0004385">
    <property type="term" value="F:GMP kinase activity"/>
    <property type="evidence" value="ECO:0007669"/>
    <property type="project" value="UniProtKB-EC"/>
</dbReference>
<dbReference type="SUPFAM" id="SSF52540">
    <property type="entry name" value="P-loop containing nucleoside triphosphate hydrolases"/>
    <property type="match status" value="1"/>
</dbReference>
<dbReference type="Gene3D" id="3.40.50.300">
    <property type="entry name" value="P-loop containing nucleotide triphosphate hydrolases"/>
    <property type="match status" value="1"/>
</dbReference>
<dbReference type="AlphaFoldDB" id="A0A9P8QDL3"/>
<keyword evidence="11" id="KW-1185">Reference proteome</keyword>
<dbReference type="PANTHER" id="PTHR23117">
    <property type="entry name" value="GUANYLATE KINASE-RELATED"/>
    <property type="match status" value="1"/>
</dbReference>
<evidence type="ECO:0000259" key="9">
    <source>
        <dbReference type="PROSITE" id="PS50052"/>
    </source>
</evidence>
<keyword evidence="6" id="KW-0418">Kinase</keyword>
<evidence type="ECO:0000256" key="6">
    <source>
        <dbReference type="ARBA" id="ARBA00022777"/>
    </source>
</evidence>
<protein>
    <recommendedName>
        <fullName evidence="3">Guanylate kinase</fullName>
        <ecNumber evidence="2">2.7.4.8</ecNumber>
    </recommendedName>
    <alternativeName>
        <fullName evidence="8">GMP kinase</fullName>
    </alternativeName>
</protein>
<sequence length="242" mass="26805">MNKAQELKISSVIGLLSKSSPSGMSTSGRSASGSSLRALLRRYFPVHNIILDMANQNFRPIVISGPSGTGKSTLLKKLFAEFPDNFGFSVSNTTRQPRAGEVNGKDYNFITVDEFKKLIDEKAFIEWAQFSGNYYGTTVKSVGEVAKAGKTCILDIDMQGVKLVKETDLNARYLFLAPPSVETLRQRLEGRGTETQESVEKRIAAATAEIEYSKTGAHDRIIVNDDLDKAYSELKEFIFEQK</sequence>
<proteinExistence type="inferred from homology"/>
<name>A0A9P8QDL3_WICPI</name>
<dbReference type="InterPro" id="IPR020590">
    <property type="entry name" value="Guanylate_kinase_CS"/>
</dbReference>
<dbReference type="SMART" id="SM00072">
    <property type="entry name" value="GuKc"/>
    <property type="match status" value="1"/>
</dbReference>
<evidence type="ECO:0000313" key="11">
    <source>
        <dbReference type="Proteomes" id="UP000774326"/>
    </source>
</evidence>